<feature type="transmembrane region" description="Helical" evidence="1">
    <location>
        <begin position="65"/>
        <end position="89"/>
    </location>
</feature>
<protein>
    <recommendedName>
        <fullName evidence="4">Permease</fullName>
    </recommendedName>
</protein>
<keyword evidence="1" id="KW-0812">Transmembrane</keyword>
<reference evidence="2 3" key="1">
    <citation type="submission" date="2018-10" db="EMBL/GenBank/DDBJ databases">
        <title>Genomic Encyclopedia of Type Strains, Phase IV (KMG-IV): sequencing the most valuable type-strain genomes for metagenomic binning, comparative biology and taxonomic classification.</title>
        <authorList>
            <person name="Goeker M."/>
        </authorList>
    </citation>
    <scope>NUCLEOTIDE SEQUENCE [LARGE SCALE GENOMIC DNA]</scope>
    <source>
        <strain evidence="2 3">DSM 12769</strain>
    </source>
</reference>
<feature type="transmembrane region" description="Helical" evidence="1">
    <location>
        <begin position="145"/>
        <end position="167"/>
    </location>
</feature>
<keyword evidence="3" id="KW-1185">Reference proteome</keyword>
<comment type="caution">
    <text evidence="2">The sequence shown here is derived from an EMBL/GenBank/DDBJ whole genome shotgun (WGS) entry which is preliminary data.</text>
</comment>
<evidence type="ECO:0000256" key="1">
    <source>
        <dbReference type="SAM" id="Phobius"/>
    </source>
</evidence>
<dbReference type="AlphaFoldDB" id="A0A498BUG1"/>
<accession>A0A498BUG1</accession>
<keyword evidence="1" id="KW-1133">Transmembrane helix</keyword>
<keyword evidence="1" id="KW-0472">Membrane</keyword>
<sequence length="168" mass="16776">MSLLVGAAVLLLALVVTVVATHRRQSAGHLEAWAVTRSQVRLLAPRLPPALVLGECLGRLLPEALIAQLMGAESGLAGVALATGVGLILPGGPMVALPLAMALAGAGAAAAALVALITAWSLLALNRVFIFEAPVLGWPFTLHRLLVSLPLPAAAGLAAGVATGGGWG</sequence>
<dbReference type="Proteomes" id="UP000275461">
    <property type="component" value="Unassembled WGS sequence"/>
</dbReference>
<evidence type="ECO:0008006" key="4">
    <source>
        <dbReference type="Google" id="ProtNLM"/>
    </source>
</evidence>
<dbReference type="RefSeq" id="WP_121442895.1">
    <property type="nucleotide sequence ID" value="NZ_RCDA01000004.1"/>
</dbReference>
<evidence type="ECO:0000313" key="3">
    <source>
        <dbReference type="Proteomes" id="UP000275461"/>
    </source>
</evidence>
<dbReference type="EMBL" id="RCDA01000004">
    <property type="protein sequence ID" value="RLK47062.1"/>
    <property type="molecule type" value="Genomic_DNA"/>
</dbReference>
<name>A0A498BUG1_9GAMM</name>
<evidence type="ECO:0000313" key="2">
    <source>
        <dbReference type="EMBL" id="RLK47062.1"/>
    </source>
</evidence>
<feature type="transmembrane region" description="Helical" evidence="1">
    <location>
        <begin position="101"/>
        <end position="125"/>
    </location>
</feature>
<proteinExistence type="predicted"/>
<organism evidence="2 3">
    <name type="scientific">Alkalispirillum mobile</name>
    <dbReference type="NCBI Taxonomy" id="85925"/>
    <lineage>
        <taxon>Bacteria</taxon>
        <taxon>Pseudomonadati</taxon>
        <taxon>Pseudomonadota</taxon>
        <taxon>Gammaproteobacteria</taxon>
        <taxon>Chromatiales</taxon>
        <taxon>Ectothiorhodospiraceae</taxon>
        <taxon>Alkalispirillum</taxon>
    </lineage>
</organism>
<gene>
    <name evidence="2" type="ORF">DFR31_2376</name>
</gene>